<organism evidence="2 3">
    <name type="scientific">Cylindrobasidium torrendii FP15055 ss-10</name>
    <dbReference type="NCBI Taxonomy" id="1314674"/>
    <lineage>
        <taxon>Eukaryota</taxon>
        <taxon>Fungi</taxon>
        <taxon>Dikarya</taxon>
        <taxon>Basidiomycota</taxon>
        <taxon>Agaricomycotina</taxon>
        <taxon>Agaricomycetes</taxon>
        <taxon>Agaricomycetidae</taxon>
        <taxon>Agaricales</taxon>
        <taxon>Marasmiineae</taxon>
        <taxon>Physalacriaceae</taxon>
        <taxon>Cylindrobasidium</taxon>
    </lineage>
</organism>
<proteinExistence type="predicted"/>
<evidence type="ECO:0008006" key="4">
    <source>
        <dbReference type="Google" id="ProtNLM"/>
    </source>
</evidence>
<feature type="region of interest" description="Disordered" evidence="1">
    <location>
        <begin position="407"/>
        <end position="437"/>
    </location>
</feature>
<feature type="compositionally biased region" description="Basic and acidic residues" evidence="1">
    <location>
        <begin position="55"/>
        <end position="67"/>
    </location>
</feature>
<feature type="compositionally biased region" description="Polar residues" evidence="1">
    <location>
        <begin position="14"/>
        <end position="32"/>
    </location>
</feature>
<dbReference type="AlphaFoldDB" id="A0A0D7B005"/>
<dbReference type="Proteomes" id="UP000054007">
    <property type="component" value="Unassembled WGS sequence"/>
</dbReference>
<gene>
    <name evidence="2" type="ORF">CYLTODRAFT_458645</name>
</gene>
<feature type="compositionally biased region" description="Polar residues" evidence="1">
    <location>
        <begin position="43"/>
        <end position="54"/>
    </location>
</feature>
<dbReference type="STRING" id="1314674.A0A0D7B005"/>
<evidence type="ECO:0000313" key="3">
    <source>
        <dbReference type="Proteomes" id="UP000054007"/>
    </source>
</evidence>
<feature type="compositionally biased region" description="Basic residues" evidence="1">
    <location>
        <begin position="126"/>
        <end position="138"/>
    </location>
</feature>
<protein>
    <recommendedName>
        <fullName evidence="4">Rad60/SUMO-like domain-containing protein</fullName>
    </recommendedName>
</protein>
<evidence type="ECO:0000313" key="2">
    <source>
        <dbReference type="EMBL" id="KIY62846.1"/>
    </source>
</evidence>
<dbReference type="EMBL" id="KN880743">
    <property type="protein sequence ID" value="KIY62846.1"/>
    <property type="molecule type" value="Genomic_DNA"/>
</dbReference>
<sequence>MSRPRPRPRPRPVTKSSTASNAGPSKSTSTTPVVEDTDEMFMRNSSRNFQTFRQIDQRNKELKKQRDEDSEDDSDASAEVKRKGKKRTKSPSWSPPKKKARRIPDIDLTLSDSDDDITFLEAGPAGKRKQKTRPRSRSRSITPPPALPEHQIRAVRSVIRQAYEENKPNADDEDDNMYADRTMDSITLDPELRRIANQAKLQRESSQPAEADEQIDITVRWKPHPLNQAGQPSTSDFRIGRNDAFHELFEAVADEQCIPIENVIITYKDRRIFPSSSARTFEIWGSATFTACNKNTYEYLRDKVNAQQPVEDQDAGDDSDRIEILSDDDGGGGGENTEDWGRQASLAPSQADDDGDKFKLRFKSASTQGEITLTVRPTTTCGAIVKAFLKKAKLEDQYPHLFAAASPQKRGKKAAPVKNPKLSVDGDTMDASAPISEADLDDGDLVDVVGL</sequence>
<accession>A0A0D7B005</accession>
<dbReference type="Gene3D" id="3.10.20.90">
    <property type="entry name" value="Phosphatidylinositol 3-kinase Catalytic Subunit, Chain A, domain 1"/>
    <property type="match status" value="2"/>
</dbReference>
<feature type="region of interest" description="Disordered" evidence="1">
    <location>
        <begin position="1"/>
        <end position="149"/>
    </location>
</feature>
<feature type="compositionally biased region" description="Basic residues" evidence="1">
    <location>
        <begin position="1"/>
        <end position="12"/>
    </location>
</feature>
<keyword evidence="3" id="KW-1185">Reference proteome</keyword>
<reference evidence="2 3" key="1">
    <citation type="journal article" date="2015" name="Fungal Genet. Biol.">
        <title>Evolution of novel wood decay mechanisms in Agaricales revealed by the genome sequences of Fistulina hepatica and Cylindrobasidium torrendii.</title>
        <authorList>
            <person name="Floudas D."/>
            <person name="Held B.W."/>
            <person name="Riley R."/>
            <person name="Nagy L.G."/>
            <person name="Koehler G."/>
            <person name="Ransdell A.S."/>
            <person name="Younus H."/>
            <person name="Chow J."/>
            <person name="Chiniquy J."/>
            <person name="Lipzen A."/>
            <person name="Tritt A."/>
            <person name="Sun H."/>
            <person name="Haridas S."/>
            <person name="LaButti K."/>
            <person name="Ohm R.A."/>
            <person name="Kues U."/>
            <person name="Blanchette R.A."/>
            <person name="Grigoriev I.V."/>
            <person name="Minto R.E."/>
            <person name="Hibbett D.S."/>
        </authorList>
    </citation>
    <scope>NUCLEOTIDE SEQUENCE [LARGE SCALE GENOMIC DNA]</scope>
    <source>
        <strain evidence="2 3">FP15055 ss-10</strain>
    </source>
</reference>
<name>A0A0D7B005_9AGAR</name>
<dbReference type="OrthoDB" id="3365399at2759"/>
<evidence type="ECO:0000256" key="1">
    <source>
        <dbReference type="SAM" id="MobiDB-lite"/>
    </source>
</evidence>
<feature type="region of interest" description="Disordered" evidence="1">
    <location>
        <begin position="309"/>
        <end position="355"/>
    </location>
</feature>